<sequence length="102" mass="10606">MRTAERERGANATTLHWTLVLGGFFPLTIVGYALQFFPVTGGQFPGASERGVAATIALLAVGVLLQGFGIVGQIEFVRSMGIGLSLAGGVGYLYLVGGRFAT</sequence>
<organism evidence="2 3">
    <name type="scientific">Natronococcus pandeyae</name>
    <dbReference type="NCBI Taxonomy" id="2055836"/>
    <lineage>
        <taxon>Archaea</taxon>
        <taxon>Methanobacteriati</taxon>
        <taxon>Methanobacteriota</taxon>
        <taxon>Stenosarchaea group</taxon>
        <taxon>Halobacteria</taxon>
        <taxon>Halobacteriales</taxon>
        <taxon>Natrialbaceae</taxon>
        <taxon>Natronococcus</taxon>
    </lineage>
</organism>
<dbReference type="AlphaFoldDB" id="A0A8J8PZ78"/>
<evidence type="ECO:0000256" key="1">
    <source>
        <dbReference type="SAM" id="Phobius"/>
    </source>
</evidence>
<accession>A0A8J8PZ78</accession>
<name>A0A8J8PZ78_9EURY</name>
<proteinExistence type="predicted"/>
<feature type="transmembrane region" description="Helical" evidence="1">
    <location>
        <begin position="15"/>
        <end position="39"/>
    </location>
</feature>
<evidence type="ECO:0000313" key="3">
    <source>
        <dbReference type="Proteomes" id="UP000766904"/>
    </source>
</evidence>
<keyword evidence="3" id="KW-1185">Reference proteome</keyword>
<evidence type="ECO:0000313" key="2">
    <source>
        <dbReference type="EMBL" id="TYL36362.1"/>
    </source>
</evidence>
<keyword evidence="1" id="KW-0812">Transmembrane</keyword>
<feature type="transmembrane region" description="Helical" evidence="1">
    <location>
        <begin position="51"/>
        <end position="70"/>
    </location>
</feature>
<comment type="caution">
    <text evidence="2">The sequence shown here is derived from an EMBL/GenBank/DDBJ whole genome shotgun (WGS) entry which is preliminary data.</text>
</comment>
<feature type="transmembrane region" description="Helical" evidence="1">
    <location>
        <begin position="76"/>
        <end position="96"/>
    </location>
</feature>
<protein>
    <submittedName>
        <fullName evidence="2">Uncharacterized protein</fullName>
    </submittedName>
</protein>
<dbReference type="EMBL" id="PHNJ01000019">
    <property type="protein sequence ID" value="TYL36362.1"/>
    <property type="molecule type" value="Genomic_DNA"/>
</dbReference>
<dbReference type="OrthoDB" id="205812at2157"/>
<dbReference type="Proteomes" id="UP000766904">
    <property type="component" value="Unassembled WGS sequence"/>
</dbReference>
<keyword evidence="1" id="KW-0472">Membrane</keyword>
<gene>
    <name evidence="2" type="ORF">CV102_23200</name>
</gene>
<dbReference type="RefSeq" id="WP_148860363.1">
    <property type="nucleotide sequence ID" value="NZ_PHNJ01000019.1"/>
</dbReference>
<reference evidence="2" key="1">
    <citation type="submission" date="2017-11" db="EMBL/GenBank/DDBJ databases">
        <authorList>
            <person name="Kajale S.C."/>
            <person name="Sharma A."/>
        </authorList>
    </citation>
    <scope>NUCLEOTIDE SEQUENCE</scope>
    <source>
        <strain evidence="2">LS1_42</strain>
    </source>
</reference>
<keyword evidence="1" id="KW-1133">Transmembrane helix</keyword>